<dbReference type="Proteomes" id="UP000679992">
    <property type="component" value="Unassembled WGS sequence"/>
</dbReference>
<evidence type="ECO:0000259" key="4">
    <source>
        <dbReference type="PROSITE" id="PS51462"/>
    </source>
</evidence>
<feature type="domain" description="Nudix hydrolase" evidence="4">
    <location>
        <begin position="4"/>
        <end position="138"/>
    </location>
</feature>
<evidence type="ECO:0000313" key="5">
    <source>
        <dbReference type="EMBL" id="GIP53285.1"/>
    </source>
</evidence>
<dbReference type="SUPFAM" id="SSF55811">
    <property type="entry name" value="Nudix"/>
    <property type="match status" value="1"/>
</dbReference>
<dbReference type="InterPro" id="IPR020084">
    <property type="entry name" value="NUDIX_hydrolase_CS"/>
</dbReference>
<accession>A0ABQ4MBB9</accession>
<reference evidence="5 6" key="1">
    <citation type="submission" date="2021-03" db="EMBL/GenBank/DDBJ databases">
        <title>Antimicrobial resistance genes in bacteria isolated from Japanese honey, and their potential for conferring macrolide and lincosamide resistance in the American foulbrood pathogen Paenibacillus larvae.</title>
        <authorList>
            <person name="Okamoto M."/>
            <person name="Kumagai M."/>
            <person name="Kanamori H."/>
            <person name="Takamatsu D."/>
        </authorList>
    </citation>
    <scope>NUCLEOTIDE SEQUENCE [LARGE SCALE GENOMIC DNA]</scope>
    <source>
        <strain evidence="5 6">J42TS3</strain>
    </source>
</reference>
<keyword evidence="6" id="KW-1185">Reference proteome</keyword>
<dbReference type="RefSeq" id="WP_213654884.1">
    <property type="nucleotide sequence ID" value="NZ_BOSL01000006.1"/>
</dbReference>
<dbReference type="CDD" id="cd04699">
    <property type="entry name" value="NUDIX_MutT_Nudt1"/>
    <property type="match status" value="1"/>
</dbReference>
<name>A0ABQ4MBB9_9BACL</name>
<proteinExistence type="inferred from homology"/>
<keyword evidence="2 3" id="KW-0378">Hydrolase</keyword>
<dbReference type="PROSITE" id="PS00893">
    <property type="entry name" value="NUDIX_BOX"/>
    <property type="match status" value="1"/>
</dbReference>
<dbReference type="InterPro" id="IPR020476">
    <property type="entry name" value="Nudix_hydrolase"/>
</dbReference>
<gene>
    <name evidence="5" type="ORF">J42TS3_23200</name>
</gene>
<comment type="caution">
    <text evidence="5">The sequence shown here is derived from an EMBL/GenBank/DDBJ whole genome shotgun (WGS) entry which is preliminary data.</text>
</comment>
<dbReference type="InterPro" id="IPR000086">
    <property type="entry name" value="NUDIX_hydrolase_dom"/>
</dbReference>
<evidence type="ECO:0000313" key="6">
    <source>
        <dbReference type="Proteomes" id="UP000679992"/>
    </source>
</evidence>
<protein>
    <submittedName>
        <fullName evidence="5">NTP pyrophosphohydrolase</fullName>
    </submittedName>
</protein>
<evidence type="ECO:0000256" key="3">
    <source>
        <dbReference type="RuleBase" id="RU003476"/>
    </source>
</evidence>
<dbReference type="Pfam" id="PF00293">
    <property type="entry name" value="NUDIX"/>
    <property type="match status" value="1"/>
</dbReference>
<comment type="similarity">
    <text evidence="1 3">Belongs to the Nudix hydrolase family.</text>
</comment>
<dbReference type="InterPro" id="IPR015797">
    <property type="entry name" value="NUDIX_hydrolase-like_dom_sf"/>
</dbReference>
<organism evidence="5 6">
    <name type="scientific">Paenibacillus vini</name>
    <dbReference type="NCBI Taxonomy" id="1476024"/>
    <lineage>
        <taxon>Bacteria</taxon>
        <taxon>Bacillati</taxon>
        <taxon>Bacillota</taxon>
        <taxon>Bacilli</taxon>
        <taxon>Bacillales</taxon>
        <taxon>Paenibacillaceae</taxon>
        <taxon>Paenibacillus</taxon>
    </lineage>
</organism>
<dbReference type="PRINTS" id="PR00502">
    <property type="entry name" value="NUDIXFAMILY"/>
</dbReference>
<dbReference type="EMBL" id="BOSL01000006">
    <property type="protein sequence ID" value="GIP53285.1"/>
    <property type="molecule type" value="Genomic_DNA"/>
</dbReference>
<sequence length="138" mass="15507">MENKIVVALKAVIVNQGKILILRRSGTDEVGPGEWETVGGKVEFGEDLETALVREIQEEAGIEVSVEKLIYAVTFLTDPNRQIVLLSYLCRTNQSAVTLSTEHSEYMWATKSEVTQYLPKAIIEDFNKHNVLKMPDLI</sequence>
<dbReference type="PROSITE" id="PS51462">
    <property type="entry name" value="NUDIX"/>
    <property type="match status" value="1"/>
</dbReference>
<dbReference type="Gene3D" id="3.90.79.10">
    <property type="entry name" value="Nucleoside Triphosphate Pyrophosphohydrolase"/>
    <property type="match status" value="1"/>
</dbReference>
<evidence type="ECO:0000256" key="1">
    <source>
        <dbReference type="ARBA" id="ARBA00005582"/>
    </source>
</evidence>
<evidence type="ECO:0000256" key="2">
    <source>
        <dbReference type="ARBA" id="ARBA00022801"/>
    </source>
</evidence>
<dbReference type="PANTHER" id="PTHR43736">
    <property type="entry name" value="ADP-RIBOSE PYROPHOSPHATASE"/>
    <property type="match status" value="1"/>
</dbReference>
<dbReference type="PANTHER" id="PTHR43736:SF1">
    <property type="entry name" value="DIHYDRONEOPTERIN TRIPHOSPHATE DIPHOSPHATASE"/>
    <property type="match status" value="1"/>
</dbReference>